<dbReference type="RefSeq" id="WP_369666109.1">
    <property type="nucleotide sequence ID" value="NZ_JBDKXB010000004.1"/>
</dbReference>
<dbReference type="InterPro" id="IPR016047">
    <property type="entry name" value="M23ase_b-sheet_dom"/>
</dbReference>
<gene>
    <name evidence="2" type="ORF">ABC977_04810</name>
</gene>
<keyword evidence="2" id="KW-0378">Hydrolase</keyword>
<sequence>MHLVNGMRGQAAAAFLALLIVSTVFGGVGYWLGRAGGGVGGSLDDVAGLATAQVRAHLMEQVLAAERRELQSHIDAIAGRVGEMQADILRLNALGQRLVQMAGLAPDEFDFVNPPSLGGIDQPASGKTRIQDLTRSLLEIEDMLEDRQRKLGLLEESIMEQDLIDYALPAGWPVRSGYISSLYGYRHHPIHRKRSFHSGVDFASKAGEPVVAVADGVVVFAGTRGGYGRVVDIRHLDGLVTRYAHNSRNLVEVGQLVARGDVIAKVGSSGVATGPHVHFEVLREGQAIDPMEYLERSPPAAVAAIDPDSPG</sequence>
<accession>A0ABV4BB78</accession>
<proteinExistence type="predicted"/>
<dbReference type="PANTHER" id="PTHR21666">
    <property type="entry name" value="PEPTIDASE-RELATED"/>
    <property type="match status" value="1"/>
</dbReference>
<dbReference type="PANTHER" id="PTHR21666:SF291">
    <property type="entry name" value="STAGE II SPORULATION PROTEIN Q"/>
    <property type="match status" value="1"/>
</dbReference>
<dbReference type="SUPFAM" id="SSF51261">
    <property type="entry name" value="Duplicated hybrid motif"/>
    <property type="match status" value="1"/>
</dbReference>
<organism evidence="2 3">
    <name type="scientific">Thioalkalicoccus limnaeus</name>
    <dbReference type="NCBI Taxonomy" id="120681"/>
    <lineage>
        <taxon>Bacteria</taxon>
        <taxon>Pseudomonadati</taxon>
        <taxon>Pseudomonadota</taxon>
        <taxon>Gammaproteobacteria</taxon>
        <taxon>Chromatiales</taxon>
        <taxon>Chromatiaceae</taxon>
        <taxon>Thioalkalicoccus</taxon>
    </lineage>
</organism>
<feature type="domain" description="M23ase beta-sheet core" evidence="1">
    <location>
        <begin position="196"/>
        <end position="290"/>
    </location>
</feature>
<dbReference type="EC" id="3.4.24.-" evidence="2"/>
<dbReference type="EMBL" id="JBDKXB010000004">
    <property type="protein sequence ID" value="MEY6431726.1"/>
    <property type="molecule type" value="Genomic_DNA"/>
</dbReference>
<comment type="caution">
    <text evidence="2">The sequence shown here is derived from an EMBL/GenBank/DDBJ whole genome shotgun (WGS) entry which is preliminary data.</text>
</comment>
<dbReference type="InterPro" id="IPR011055">
    <property type="entry name" value="Dup_hybrid_motif"/>
</dbReference>
<dbReference type="Gene3D" id="2.70.70.10">
    <property type="entry name" value="Glucose Permease (Domain IIA)"/>
    <property type="match status" value="1"/>
</dbReference>
<dbReference type="GO" id="GO:0016787">
    <property type="term" value="F:hydrolase activity"/>
    <property type="evidence" value="ECO:0007669"/>
    <property type="project" value="UniProtKB-KW"/>
</dbReference>
<dbReference type="CDD" id="cd12797">
    <property type="entry name" value="M23_peptidase"/>
    <property type="match status" value="1"/>
</dbReference>
<evidence type="ECO:0000259" key="1">
    <source>
        <dbReference type="Pfam" id="PF01551"/>
    </source>
</evidence>
<dbReference type="Proteomes" id="UP001564408">
    <property type="component" value="Unassembled WGS sequence"/>
</dbReference>
<name>A0ABV4BB78_9GAMM</name>
<protein>
    <submittedName>
        <fullName evidence="2">M23 family metallopeptidase</fullName>
        <ecNumber evidence="2">3.4.24.-</ecNumber>
    </submittedName>
</protein>
<evidence type="ECO:0000313" key="2">
    <source>
        <dbReference type="EMBL" id="MEY6431726.1"/>
    </source>
</evidence>
<keyword evidence="3" id="KW-1185">Reference proteome</keyword>
<reference evidence="2 3" key="1">
    <citation type="submission" date="2024-05" db="EMBL/GenBank/DDBJ databases">
        <title>Genome Sequence and Characterization of the New Strain Purple Sulfur Bacterium of Genus Thioalkalicoccus.</title>
        <authorList>
            <person name="Bryantseva I.A."/>
            <person name="Kyndt J.A."/>
            <person name="Imhoff J.F."/>
        </authorList>
    </citation>
    <scope>NUCLEOTIDE SEQUENCE [LARGE SCALE GENOMIC DNA]</scope>
    <source>
        <strain evidence="2 3">Um2</strain>
    </source>
</reference>
<dbReference type="InterPro" id="IPR050570">
    <property type="entry name" value="Cell_wall_metabolism_enzyme"/>
</dbReference>
<dbReference type="Pfam" id="PF01551">
    <property type="entry name" value="Peptidase_M23"/>
    <property type="match status" value="1"/>
</dbReference>
<evidence type="ECO:0000313" key="3">
    <source>
        <dbReference type="Proteomes" id="UP001564408"/>
    </source>
</evidence>